<dbReference type="AlphaFoldDB" id="A0A382JJE3"/>
<proteinExistence type="predicted"/>
<sequence length="32" mass="3857">MDNLPEVRDSAYTIVAQFTFINREYRDLRLLP</sequence>
<name>A0A382JJE3_9ZZZZ</name>
<organism evidence="1">
    <name type="scientific">marine metagenome</name>
    <dbReference type="NCBI Taxonomy" id="408172"/>
    <lineage>
        <taxon>unclassified sequences</taxon>
        <taxon>metagenomes</taxon>
        <taxon>ecological metagenomes</taxon>
    </lineage>
</organism>
<gene>
    <name evidence="1" type="ORF">METZ01_LOCUS264712</name>
</gene>
<evidence type="ECO:0000313" key="1">
    <source>
        <dbReference type="EMBL" id="SVC11858.1"/>
    </source>
</evidence>
<reference evidence="1" key="1">
    <citation type="submission" date="2018-05" db="EMBL/GenBank/DDBJ databases">
        <authorList>
            <person name="Lanie J.A."/>
            <person name="Ng W.-L."/>
            <person name="Kazmierczak K.M."/>
            <person name="Andrzejewski T.M."/>
            <person name="Davidsen T.M."/>
            <person name="Wayne K.J."/>
            <person name="Tettelin H."/>
            <person name="Glass J.I."/>
            <person name="Rusch D."/>
            <person name="Podicherti R."/>
            <person name="Tsui H.-C.T."/>
            <person name="Winkler M.E."/>
        </authorList>
    </citation>
    <scope>NUCLEOTIDE SEQUENCE</scope>
</reference>
<feature type="non-terminal residue" evidence="1">
    <location>
        <position position="32"/>
    </location>
</feature>
<protein>
    <submittedName>
        <fullName evidence="1">Uncharacterized protein</fullName>
    </submittedName>
</protein>
<accession>A0A382JJE3</accession>
<dbReference type="EMBL" id="UINC01074551">
    <property type="protein sequence ID" value="SVC11858.1"/>
    <property type="molecule type" value="Genomic_DNA"/>
</dbReference>